<dbReference type="RefSeq" id="WP_381082547.1">
    <property type="nucleotide sequence ID" value="NZ_JBHUDX010000034.1"/>
</dbReference>
<proteinExistence type="predicted"/>
<comment type="caution">
    <text evidence="2">The sequence shown here is derived from an EMBL/GenBank/DDBJ whole genome shotgun (WGS) entry which is preliminary data.</text>
</comment>
<evidence type="ECO:0000313" key="2">
    <source>
        <dbReference type="EMBL" id="MFD1659419.1"/>
    </source>
</evidence>
<sequence>MRLTERVSGGSEMTGWDIDPVGVQATLMMTGEAGGDLEKAAISMVNNLTSAAGSAGTAVPGGQFHGPMTGPVVPGTPRVPVGPVAAALGQYLAERQKKLAFMARRTADSVQGAAEATRAYLHGDLDMAAEAQRNALRPPKIDMPGHGQDGKAGKKDGSGS</sequence>
<gene>
    <name evidence="2" type="ORF">ACFSL4_14685</name>
</gene>
<dbReference type="EMBL" id="JBHUDX010000034">
    <property type="protein sequence ID" value="MFD1659419.1"/>
    <property type="molecule type" value="Genomic_DNA"/>
</dbReference>
<dbReference type="InterPro" id="IPR045436">
    <property type="entry name" value="DUF6507"/>
</dbReference>
<feature type="compositionally biased region" description="Basic and acidic residues" evidence="1">
    <location>
        <begin position="148"/>
        <end position="160"/>
    </location>
</feature>
<organism evidence="2 3">
    <name type="scientific">Streptomyces caeni</name>
    <dbReference type="NCBI Taxonomy" id="2307231"/>
    <lineage>
        <taxon>Bacteria</taxon>
        <taxon>Bacillati</taxon>
        <taxon>Actinomycetota</taxon>
        <taxon>Actinomycetes</taxon>
        <taxon>Kitasatosporales</taxon>
        <taxon>Streptomycetaceae</taxon>
        <taxon>Streptomyces</taxon>
    </lineage>
</organism>
<accession>A0ABW4IQ00</accession>
<evidence type="ECO:0000313" key="3">
    <source>
        <dbReference type="Proteomes" id="UP001597261"/>
    </source>
</evidence>
<name>A0ABW4IQ00_9ACTN</name>
<evidence type="ECO:0000256" key="1">
    <source>
        <dbReference type="SAM" id="MobiDB-lite"/>
    </source>
</evidence>
<protein>
    <submittedName>
        <fullName evidence="2">DUF6507 family protein</fullName>
    </submittedName>
</protein>
<keyword evidence="3" id="KW-1185">Reference proteome</keyword>
<feature type="region of interest" description="Disordered" evidence="1">
    <location>
        <begin position="132"/>
        <end position="160"/>
    </location>
</feature>
<dbReference type="Pfam" id="PF20117">
    <property type="entry name" value="DUF6507"/>
    <property type="match status" value="1"/>
</dbReference>
<dbReference type="Proteomes" id="UP001597261">
    <property type="component" value="Unassembled WGS sequence"/>
</dbReference>
<reference evidence="3" key="1">
    <citation type="journal article" date="2019" name="Int. J. Syst. Evol. Microbiol.">
        <title>The Global Catalogue of Microorganisms (GCM) 10K type strain sequencing project: providing services to taxonomists for standard genome sequencing and annotation.</title>
        <authorList>
            <consortium name="The Broad Institute Genomics Platform"/>
            <consortium name="The Broad Institute Genome Sequencing Center for Infectious Disease"/>
            <person name="Wu L."/>
            <person name="Ma J."/>
        </authorList>
    </citation>
    <scope>NUCLEOTIDE SEQUENCE [LARGE SCALE GENOMIC DNA]</scope>
    <source>
        <strain evidence="3">CGMCC 1.12470</strain>
    </source>
</reference>